<sequence length="226" mass="26981">MLLTSKYAMELSRRVLNFWFLNNRWTSLDNVPAKSTPVDEESLKRWFYSSPEFDQQIRENFEDDLLHLINDEYNPADYLSHPEQLLAFIIALDQFPRNIFRGDVRAFSYDYKAKELSQLLINEHADKQLPYIERSFIYLPFEHSENLEDQNKAVNYMEQLYEDAKNDPSSNENVCNFVKQFVQASKQHREIVKQFGRFPHRNVILKRPPLESEDKYLRDGGERFGQ</sequence>
<protein>
    <submittedName>
        <fullName evidence="2">Uncharacterized protein</fullName>
    </submittedName>
</protein>
<dbReference type="EMBL" id="CAJNOM010004265">
    <property type="protein sequence ID" value="CAF1654133.1"/>
    <property type="molecule type" value="Genomic_DNA"/>
</dbReference>
<evidence type="ECO:0000313" key="2">
    <source>
        <dbReference type="EMBL" id="CAF1654133.1"/>
    </source>
</evidence>
<keyword evidence="3" id="KW-1185">Reference proteome</keyword>
<name>A0A816EUS8_9BILA</name>
<organism evidence="2 3">
    <name type="scientific">Adineta steineri</name>
    <dbReference type="NCBI Taxonomy" id="433720"/>
    <lineage>
        <taxon>Eukaryota</taxon>
        <taxon>Metazoa</taxon>
        <taxon>Spiralia</taxon>
        <taxon>Gnathifera</taxon>
        <taxon>Rotifera</taxon>
        <taxon>Eurotatoria</taxon>
        <taxon>Bdelloidea</taxon>
        <taxon>Adinetida</taxon>
        <taxon>Adinetidae</taxon>
        <taxon>Adineta</taxon>
    </lineage>
</organism>
<dbReference type="Gene3D" id="1.25.40.10">
    <property type="entry name" value="Tetratricopeptide repeat domain"/>
    <property type="match status" value="1"/>
</dbReference>
<reference evidence="2" key="1">
    <citation type="submission" date="2021-02" db="EMBL/GenBank/DDBJ databases">
        <authorList>
            <person name="Nowell W R."/>
        </authorList>
    </citation>
    <scope>NUCLEOTIDE SEQUENCE</scope>
</reference>
<accession>A0A816EUS8</accession>
<dbReference type="Proteomes" id="UP000663832">
    <property type="component" value="Unassembled WGS sequence"/>
</dbReference>
<comment type="caution">
    <text evidence="2">The sequence shown here is derived from an EMBL/GenBank/DDBJ whole genome shotgun (WGS) entry which is preliminary data.</text>
</comment>
<dbReference type="AlphaFoldDB" id="A0A816EUS8"/>
<dbReference type="SUPFAM" id="SSF48452">
    <property type="entry name" value="TPR-like"/>
    <property type="match status" value="1"/>
</dbReference>
<proteinExistence type="predicted"/>
<dbReference type="EMBL" id="CAJNOI010003898">
    <property type="protein sequence ID" value="CAF1532324.1"/>
    <property type="molecule type" value="Genomic_DNA"/>
</dbReference>
<dbReference type="Gene3D" id="1.20.58.320">
    <property type="entry name" value="TPR-like"/>
    <property type="match status" value="1"/>
</dbReference>
<evidence type="ECO:0000313" key="1">
    <source>
        <dbReference type="EMBL" id="CAF1532324.1"/>
    </source>
</evidence>
<dbReference type="Pfam" id="PF06041">
    <property type="entry name" value="DUF924"/>
    <property type="match status" value="1"/>
</dbReference>
<evidence type="ECO:0000313" key="3">
    <source>
        <dbReference type="Proteomes" id="UP000663832"/>
    </source>
</evidence>
<dbReference type="InterPro" id="IPR010323">
    <property type="entry name" value="DUF924"/>
</dbReference>
<gene>
    <name evidence="1" type="ORF">BJG266_LOCUS44996</name>
    <name evidence="2" type="ORF">QVE165_LOCUS61969</name>
</gene>
<dbReference type="InterPro" id="IPR011990">
    <property type="entry name" value="TPR-like_helical_dom_sf"/>
</dbReference>
<dbReference type="OrthoDB" id="414698at2759"/>
<dbReference type="Proteomes" id="UP000663877">
    <property type="component" value="Unassembled WGS sequence"/>
</dbReference>